<keyword evidence="11" id="KW-0443">Lipid metabolism</keyword>
<evidence type="ECO:0000256" key="11">
    <source>
        <dbReference type="ARBA" id="ARBA00023098"/>
    </source>
</evidence>
<evidence type="ECO:0000256" key="8">
    <source>
        <dbReference type="ARBA" id="ARBA00022968"/>
    </source>
</evidence>
<evidence type="ECO:0000256" key="20">
    <source>
        <dbReference type="ARBA" id="ARBA00036757"/>
    </source>
</evidence>
<evidence type="ECO:0000256" key="14">
    <source>
        <dbReference type="ARBA" id="ARBA00023180"/>
    </source>
</evidence>
<evidence type="ECO:0000256" key="19">
    <source>
        <dbReference type="ARBA" id="ARBA00036481"/>
    </source>
</evidence>
<comment type="subunit">
    <text evidence="4">Homodimer.</text>
</comment>
<dbReference type="InterPro" id="IPR038577">
    <property type="entry name" value="GT10-like_C_sf"/>
</dbReference>
<keyword evidence="7 24" id="KW-0812">Transmembrane</keyword>
<dbReference type="GO" id="GO:0017083">
    <property type="term" value="F:4-galactosyl-N-acetylglucosaminide 3-alpha-L-fucosyltransferase activity"/>
    <property type="evidence" value="ECO:0007669"/>
    <property type="project" value="UniProtKB-EC"/>
</dbReference>
<evidence type="ECO:0000256" key="18">
    <source>
        <dbReference type="ARBA" id="ARBA00036295"/>
    </source>
</evidence>
<dbReference type="GO" id="GO:0032580">
    <property type="term" value="C:Golgi cisterna membrane"/>
    <property type="evidence" value="ECO:0007669"/>
    <property type="project" value="UniProtKB-SubCell"/>
</dbReference>
<evidence type="ECO:0000256" key="21">
    <source>
        <dbReference type="ARBA" id="ARBA00037848"/>
    </source>
</evidence>
<dbReference type="Pfam" id="PF17039">
    <property type="entry name" value="Glyco_tran_10_N"/>
    <property type="match status" value="1"/>
</dbReference>
<organism evidence="27 28">
    <name type="scientific">Cynoglossus semilaevis</name>
    <name type="common">Tongue sole</name>
    <dbReference type="NCBI Taxonomy" id="244447"/>
    <lineage>
        <taxon>Eukaryota</taxon>
        <taxon>Metazoa</taxon>
        <taxon>Chordata</taxon>
        <taxon>Craniata</taxon>
        <taxon>Vertebrata</taxon>
        <taxon>Euteleostomi</taxon>
        <taxon>Actinopterygii</taxon>
        <taxon>Neopterygii</taxon>
        <taxon>Teleostei</taxon>
        <taxon>Neoteleostei</taxon>
        <taxon>Acanthomorphata</taxon>
        <taxon>Carangaria</taxon>
        <taxon>Pleuronectiformes</taxon>
        <taxon>Pleuronectoidei</taxon>
        <taxon>Cynoglossidae</taxon>
        <taxon>Cynoglossinae</taxon>
        <taxon>Cynoglossus</taxon>
    </lineage>
</organism>
<comment type="catalytic activity">
    <reaction evidence="16">
        <text>alpha-D-galactosyl-(1-&gt;3)-beta-D-galactosyl-(1-&gt;4)-N-acetyl-beta-D-glucosaminyl-(1-&gt;3)-beta-D-galactosyl-(1-&gt;4)-beta-D-glucosyl-(1&lt;-&gt;1')-ceramide + GDP-beta-L-fucose = a neolactoside IV(3)-alpha-Gal,III(3)-alpha-Fuc-nLc4Cer + GDP + H(+)</text>
        <dbReference type="Rhea" id="RHEA:48380"/>
        <dbReference type="ChEBI" id="CHEBI:15378"/>
        <dbReference type="ChEBI" id="CHEBI:57273"/>
        <dbReference type="ChEBI" id="CHEBI:58189"/>
        <dbReference type="ChEBI" id="CHEBI:90380"/>
        <dbReference type="ChEBI" id="CHEBI:90381"/>
    </reaction>
    <physiologicalReaction direction="left-to-right" evidence="16">
        <dbReference type="Rhea" id="RHEA:48381"/>
    </physiologicalReaction>
</comment>
<evidence type="ECO:0000256" key="9">
    <source>
        <dbReference type="ARBA" id="ARBA00022989"/>
    </source>
</evidence>
<dbReference type="RefSeq" id="XP_008330252.1">
    <property type="nucleotide sequence ID" value="XM_008332030.3"/>
</dbReference>
<comment type="similarity">
    <text evidence="3 24">Belongs to the glycosyltransferase 10 family.</text>
</comment>
<evidence type="ECO:0000256" key="7">
    <source>
        <dbReference type="ARBA" id="ARBA00022692"/>
    </source>
</evidence>
<evidence type="ECO:0000256" key="17">
    <source>
        <dbReference type="ARBA" id="ARBA00036234"/>
    </source>
</evidence>
<evidence type="ECO:0000256" key="6">
    <source>
        <dbReference type="ARBA" id="ARBA00022679"/>
    </source>
</evidence>
<keyword evidence="8" id="KW-0735">Signal-anchor</keyword>
<comment type="catalytic activity">
    <reaction evidence="17">
        <text>an alpha-Neu5Ac-(2-&gt;3)-beta-D-Gal-(1-&gt;4)-beta-D-GlcNAc-(1-&gt;3)-beta-D-Gal-(1-&gt;4)-beta-D-GlcNAc derivative + GDP-beta-L-fucose = an alpha-Neu5Ac-(2-&gt;3)-beta-D-Gal-(1-&gt;4)-beta-D-GlcNAc-(1-&gt;3)-beta-D-Gal-(1-&gt;4)-[alpha-L-Fuc-(1-&gt;3)]-beta-D-GlcNAc derivative + GDP + H(+)</text>
        <dbReference type="Rhea" id="RHEA:68044"/>
        <dbReference type="ChEBI" id="CHEBI:15378"/>
        <dbReference type="ChEBI" id="CHEBI:57273"/>
        <dbReference type="ChEBI" id="CHEBI:58189"/>
        <dbReference type="ChEBI" id="CHEBI:145343"/>
        <dbReference type="ChEBI" id="CHEBI:176900"/>
    </reaction>
    <physiologicalReaction direction="left-to-right" evidence="17">
        <dbReference type="Rhea" id="RHEA:68045"/>
    </physiologicalReaction>
</comment>
<feature type="transmembrane region" description="Helical" evidence="24">
    <location>
        <begin position="41"/>
        <end position="68"/>
    </location>
</feature>
<comment type="catalytic activity">
    <reaction evidence="18">
        <text>alpha-N-glycoloylneuraminosyl-(2-&gt;3)-beta-D-galactosyl-(1-&gt;4)-N-acetyl-beta-D-glucosaminyl-(1-&gt;3)-beta-D-galactosyl-(1-&gt;4)-N-acetyl-beta-D-glucosaminyl-(1-&gt;3)-beta-D-galactosyl-(1-&gt;4)-beta-D-glucosyl-(1&lt;-&gt;1')-ceramide + GDP-beta-L-fucose = alpha-N-glycoloylneuraminosyl-(2-&gt;3)-beta-D-galactosyl-(1-&gt;4)-N-acetyl-beta-D-glucosaminyl-(1-&gt;3)-beta-D-galactosyl-(1-&gt;4)-[alpha-L-fucosyl-(1-&gt;3)]-N-acetyl-beta-D-glucosaminyl-(1-&gt;3)-beta-D-galactosyl-(1-&gt;4)-beta-D-glucosyl-(1&lt;-&gt;1')-ceramide + GDP + H(+)</text>
        <dbReference type="Rhea" id="RHEA:48388"/>
        <dbReference type="ChEBI" id="CHEBI:15378"/>
        <dbReference type="ChEBI" id="CHEBI:57273"/>
        <dbReference type="ChEBI" id="CHEBI:58189"/>
        <dbReference type="ChEBI" id="CHEBI:90383"/>
        <dbReference type="ChEBI" id="CHEBI:90384"/>
    </reaction>
    <physiologicalReaction direction="left-to-right" evidence="18">
        <dbReference type="Rhea" id="RHEA:48389"/>
    </physiologicalReaction>
</comment>
<dbReference type="Proteomes" id="UP000265120">
    <property type="component" value="Chromosome 18"/>
</dbReference>
<reference evidence="27" key="3">
    <citation type="submission" date="2025-09" db="UniProtKB">
        <authorList>
            <consortium name="Ensembl"/>
        </authorList>
    </citation>
    <scope>IDENTIFICATION</scope>
</reference>
<name>A0A3P8VNB3_CYNSE</name>
<comment type="catalytic activity">
    <reaction evidence="23">
        <text>an alpha-L-Fuc-(1-&gt;2)-beta-D-Gal-(1-&gt;4)-beta-D-GlcNAc derivative + GDP-beta-L-fucose = an alpha-L-Fuc-(1-&gt;2)-beta-D-Gal-(1-&gt;4)-[alpha-L-Fuc-(1-&gt;3)]-beta-D-GlcNAc derivative + GDP + H(+)</text>
        <dbReference type="Rhea" id="RHEA:77191"/>
        <dbReference type="ChEBI" id="CHEBI:15378"/>
        <dbReference type="ChEBI" id="CHEBI:57273"/>
        <dbReference type="ChEBI" id="CHEBI:58189"/>
        <dbReference type="ChEBI" id="CHEBI:133510"/>
        <dbReference type="ChEBI" id="CHEBI:195560"/>
    </reaction>
    <physiologicalReaction direction="left-to-right" evidence="23">
        <dbReference type="Rhea" id="RHEA:77192"/>
    </physiologicalReaction>
</comment>
<keyword evidence="9 24" id="KW-1133">Transmembrane helix</keyword>
<dbReference type="InterPro" id="IPR031481">
    <property type="entry name" value="Glyco_tran_10_N"/>
</dbReference>
<evidence type="ECO:0000256" key="22">
    <source>
        <dbReference type="ARBA" id="ARBA00043828"/>
    </source>
</evidence>
<dbReference type="Gene3D" id="3.40.50.11660">
    <property type="entry name" value="Glycosyl transferase family 10, C-terminal domain"/>
    <property type="match status" value="1"/>
</dbReference>
<evidence type="ECO:0000259" key="26">
    <source>
        <dbReference type="Pfam" id="PF17039"/>
    </source>
</evidence>
<comment type="catalytic activity">
    <reaction evidence="20">
        <text>a neolactoside nLc4Cer + GDP-beta-L-fucose = a neolactoside III(3)-alpha-Fuc-nLc4Cer + GDP + H(+)</text>
        <dbReference type="Rhea" id="RHEA:48376"/>
        <dbReference type="ChEBI" id="CHEBI:15378"/>
        <dbReference type="ChEBI" id="CHEBI:57273"/>
        <dbReference type="ChEBI" id="CHEBI:58189"/>
        <dbReference type="ChEBI" id="CHEBI:90376"/>
        <dbReference type="ChEBI" id="CHEBI:90379"/>
    </reaction>
    <physiologicalReaction direction="left-to-right" evidence="20">
        <dbReference type="Rhea" id="RHEA:48377"/>
    </physiologicalReaction>
</comment>
<comment type="catalytic activity">
    <reaction evidence="15">
        <text>a beta-D-galactosyl-(1-&gt;4)-N-acetyl-beta-D-glucosaminyl derivative + GDP-beta-L-fucose = a beta-D-galactosyl-(1-&gt;4)-[alpha-L-fucosyl-(1-&gt;3)]-N-acetyl-beta-D-glucosaminyl derivative + GDP + H(+)</text>
        <dbReference type="Rhea" id="RHEA:14257"/>
        <dbReference type="ChEBI" id="CHEBI:15378"/>
        <dbReference type="ChEBI" id="CHEBI:57273"/>
        <dbReference type="ChEBI" id="CHEBI:58189"/>
        <dbReference type="ChEBI" id="CHEBI:133507"/>
        <dbReference type="ChEBI" id="CHEBI:137941"/>
        <dbReference type="EC" id="2.4.1.152"/>
    </reaction>
    <physiologicalReaction direction="left-to-right" evidence="15">
        <dbReference type="Rhea" id="RHEA:14258"/>
    </physiologicalReaction>
</comment>
<keyword evidence="6 24" id="KW-0808">Transferase</keyword>
<keyword evidence="10 24" id="KW-0333">Golgi apparatus</keyword>
<dbReference type="InParanoid" id="A0A3P8VNB3"/>
<evidence type="ECO:0000256" key="13">
    <source>
        <dbReference type="ARBA" id="ARBA00023157"/>
    </source>
</evidence>
<evidence type="ECO:0000256" key="16">
    <source>
        <dbReference type="ARBA" id="ARBA00036053"/>
    </source>
</evidence>
<dbReference type="Pfam" id="PF00852">
    <property type="entry name" value="Glyco_transf_10"/>
    <property type="match status" value="1"/>
</dbReference>
<sequence length="403" mass="46946">MFLHTHPGVYKRCTVQQLVEKCTFGVRGSTLRLRRSNMVSLSTFSALRSVFIVVLLLGGLIVLFSVYYRSLPLPKCHPSPKQAKNNIQTSMVTTTETTKKPLLLLWFWPESRMFDLKDCENILNIDHCELTDDRSKYSTARAVLIFHNDIKDDLSNLPNSPRPKFQRWIWLNMDTPPNTRKILGIESLFNLTSSYRKDADIPVRWHLTVKKIPDPEYIPPKKAQLVCWIVKRSDLDTKTGDSYSFYKELSKYLKVEIYDPSDERVKGDDYFQTVGSCKFFLSFEESVHRDYITEKFNGPLASGTVPVALGPSRKNYEKFVPGTSFIHVNDFPDAFSLAEFLMKLDEDDEAYKKYFIWRQFYTVRRPFTDENRKFALGVCQACSHIGHTNEYRVVRDLYKWVAQ</sequence>
<comment type="catalytic activity">
    <reaction evidence="22">
        <text>beta-D-Gal-(1-&gt;4)-beta-D-GlcNAc-(1-&gt;3)-beta-D-Gal-(1-&gt;4)-D-Glc + GDP-beta-L-fucose = beta-D-Gal-(1-&gt;4)-[alpha-L-Fuc-(1-&gt;3)]-beta-D-GlcNAc-(1-&gt;3)-beta-D-Gal-(1-&gt;4)-D-Glc + GDP + H(+)</text>
        <dbReference type="Rhea" id="RHEA:77187"/>
        <dbReference type="ChEBI" id="CHEBI:15378"/>
        <dbReference type="ChEBI" id="CHEBI:57273"/>
        <dbReference type="ChEBI" id="CHEBI:58189"/>
        <dbReference type="ChEBI" id="CHEBI:60239"/>
        <dbReference type="ChEBI" id="CHEBI:61352"/>
    </reaction>
    <physiologicalReaction direction="left-to-right" evidence="22">
        <dbReference type="Rhea" id="RHEA:77188"/>
    </physiologicalReaction>
</comment>
<evidence type="ECO:0000256" key="10">
    <source>
        <dbReference type="ARBA" id="ARBA00023034"/>
    </source>
</evidence>
<reference evidence="27" key="2">
    <citation type="submission" date="2025-08" db="UniProtKB">
        <authorList>
            <consortium name="Ensembl"/>
        </authorList>
    </citation>
    <scope>IDENTIFICATION</scope>
</reference>
<protein>
    <recommendedName>
        <fullName evidence="24">Fucosyltransferase</fullName>
        <ecNumber evidence="24">2.4.1.-</ecNumber>
    </recommendedName>
</protein>
<accession>A0A3P8VNB3</accession>
<comment type="subcellular location">
    <subcellularLocation>
        <location evidence="24">Golgi apparatus</location>
        <location evidence="24">Golgi stack membrane</location>
        <topology evidence="24">Single-pass type II membrane protein</topology>
    </subcellularLocation>
    <subcellularLocation>
        <location evidence="21">Golgi apparatus</location>
        <location evidence="21">trans-Golgi network membrane</location>
        <topology evidence="21">Single-pass type II membrane protein</topology>
    </subcellularLocation>
</comment>
<feature type="domain" description="Fucosyltransferase C-terminal" evidence="25">
    <location>
        <begin position="220"/>
        <end position="400"/>
    </location>
</feature>
<dbReference type="EC" id="2.4.1.-" evidence="24"/>
<keyword evidence="5 24" id="KW-0328">Glycosyltransferase</keyword>
<evidence type="ECO:0000256" key="3">
    <source>
        <dbReference type="ARBA" id="ARBA00008919"/>
    </source>
</evidence>
<keyword evidence="13" id="KW-1015">Disulfide bond</keyword>
<proteinExistence type="inferred from homology"/>
<evidence type="ECO:0000256" key="15">
    <source>
        <dbReference type="ARBA" id="ARBA00029329"/>
    </source>
</evidence>
<evidence type="ECO:0000313" key="27">
    <source>
        <dbReference type="Ensembl" id="ENSCSEP00000013910.1"/>
    </source>
</evidence>
<dbReference type="GeneTree" id="ENSGT00940000164360"/>
<evidence type="ECO:0000256" key="24">
    <source>
        <dbReference type="RuleBase" id="RU003832"/>
    </source>
</evidence>
<dbReference type="AlphaFoldDB" id="A0A3P8VNB3"/>
<evidence type="ECO:0000256" key="2">
    <source>
        <dbReference type="ARBA" id="ARBA00004934"/>
    </source>
</evidence>
<comment type="pathway">
    <text evidence="2">Glycolipid biosynthesis.</text>
</comment>
<evidence type="ECO:0000259" key="25">
    <source>
        <dbReference type="Pfam" id="PF00852"/>
    </source>
</evidence>
<reference evidence="27 28" key="1">
    <citation type="journal article" date="2014" name="Nat. Genet.">
        <title>Whole-genome sequence of a flatfish provides insights into ZW sex chromosome evolution and adaptation to a benthic lifestyle.</title>
        <authorList>
            <person name="Chen S."/>
            <person name="Zhang G."/>
            <person name="Shao C."/>
            <person name="Huang Q."/>
            <person name="Liu G."/>
            <person name="Zhang P."/>
            <person name="Song W."/>
            <person name="An N."/>
            <person name="Chalopin D."/>
            <person name="Volff J.N."/>
            <person name="Hong Y."/>
            <person name="Li Q."/>
            <person name="Sha Z."/>
            <person name="Zhou H."/>
            <person name="Xie M."/>
            <person name="Yu Q."/>
            <person name="Liu Y."/>
            <person name="Xiang H."/>
            <person name="Wang N."/>
            <person name="Wu K."/>
            <person name="Yang C."/>
            <person name="Zhou Q."/>
            <person name="Liao X."/>
            <person name="Yang L."/>
            <person name="Hu Q."/>
            <person name="Zhang J."/>
            <person name="Meng L."/>
            <person name="Jin L."/>
            <person name="Tian Y."/>
            <person name="Lian J."/>
            <person name="Yang J."/>
            <person name="Miao G."/>
            <person name="Liu S."/>
            <person name="Liang Z."/>
            <person name="Yan F."/>
            <person name="Li Y."/>
            <person name="Sun B."/>
            <person name="Zhang H."/>
            <person name="Zhang J."/>
            <person name="Zhu Y."/>
            <person name="Du M."/>
            <person name="Zhao Y."/>
            <person name="Schartl M."/>
            <person name="Tang Q."/>
            <person name="Wang J."/>
        </authorList>
    </citation>
    <scope>NUCLEOTIDE SEQUENCE</scope>
</reference>
<dbReference type="GO" id="GO:0006629">
    <property type="term" value="P:lipid metabolic process"/>
    <property type="evidence" value="ECO:0007669"/>
    <property type="project" value="UniProtKB-KW"/>
</dbReference>
<dbReference type="STRING" id="244447.ENSCSEP00000013910"/>
<dbReference type="InterPro" id="IPR055270">
    <property type="entry name" value="Glyco_tran_10_C"/>
</dbReference>
<keyword evidence="28" id="KW-1185">Reference proteome</keyword>
<comment type="catalytic activity">
    <reaction evidence="19">
        <text>an N-acetyl-alpha-neuraminyl-(2-&gt;3)-beta-D-galactosyl-(1-&gt;4)-N-acetyl-beta-D-glucosaminyl derivative + GDP-beta-L-fucose = an alpha-Neu5Ac-(2-&gt;3)-beta-D-Gal-(1-&gt;4)-[alpha-L-Fuc-(1-&gt;3)]-beta-D-GlcNAc derivative + GDP + H(+)</text>
        <dbReference type="Rhea" id="RHEA:56076"/>
        <dbReference type="ChEBI" id="CHEBI:15378"/>
        <dbReference type="ChEBI" id="CHEBI:57273"/>
        <dbReference type="ChEBI" id="CHEBI:58189"/>
        <dbReference type="ChEBI" id="CHEBI:136545"/>
        <dbReference type="ChEBI" id="CHEBI:139509"/>
    </reaction>
    <physiologicalReaction direction="left-to-right" evidence="19">
        <dbReference type="Rhea" id="RHEA:56077"/>
    </physiologicalReaction>
</comment>
<evidence type="ECO:0000256" key="5">
    <source>
        <dbReference type="ARBA" id="ARBA00022676"/>
    </source>
</evidence>
<comment type="pathway">
    <text evidence="1">Protein modification; protein glycosylation.</text>
</comment>
<dbReference type="UniPathway" id="UPA00378"/>
<keyword evidence="14" id="KW-0325">Glycoprotein</keyword>
<dbReference type="InterPro" id="IPR001503">
    <property type="entry name" value="Glyco_trans_10"/>
</dbReference>
<dbReference type="PANTHER" id="PTHR11929">
    <property type="entry name" value="ALPHA- 1,3 -FUCOSYLTRANSFERASE"/>
    <property type="match status" value="1"/>
</dbReference>
<keyword evidence="12 24" id="KW-0472">Membrane</keyword>
<evidence type="ECO:0000256" key="23">
    <source>
        <dbReference type="ARBA" id="ARBA00043838"/>
    </source>
</evidence>
<dbReference type="PANTHER" id="PTHR11929:SF10">
    <property type="entry name" value="4-GALACTOSYL-N-ACETYLGLUCOSAMINIDE 3-ALPHA-L-FUCOSYLTRANSFERASE 9"/>
    <property type="match status" value="1"/>
</dbReference>
<dbReference type="GeneID" id="103394628"/>
<evidence type="ECO:0000313" key="28">
    <source>
        <dbReference type="Proteomes" id="UP000265120"/>
    </source>
</evidence>
<evidence type="ECO:0000256" key="12">
    <source>
        <dbReference type="ARBA" id="ARBA00023136"/>
    </source>
</evidence>
<feature type="domain" description="Fucosyltransferase N-terminal" evidence="26">
    <location>
        <begin position="99"/>
        <end position="205"/>
    </location>
</feature>
<dbReference type="SUPFAM" id="SSF53756">
    <property type="entry name" value="UDP-Glycosyltransferase/glycogen phosphorylase"/>
    <property type="match status" value="1"/>
</dbReference>
<dbReference type="Ensembl" id="ENSCSET00000014072.1">
    <property type="protein sequence ID" value="ENSCSEP00000013910.1"/>
    <property type="gene ID" value="ENSCSEG00000008946.1"/>
</dbReference>
<evidence type="ECO:0000256" key="4">
    <source>
        <dbReference type="ARBA" id="ARBA00011738"/>
    </source>
</evidence>
<dbReference type="KEGG" id="csem:103394628"/>
<dbReference type="OrthoDB" id="427096at2759"/>
<evidence type="ECO:0000256" key="1">
    <source>
        <dbReference type="ARBA" id="ARBA00004922"/>
    </source>
</evidence>